<dbReference type="SUPFAM" id="SSF56349">
    <property type="entry name" value="DNA breaking-rejoining enzymes"/>
    <property type="match status" value="1"/>
</dbReference>
<proteinExistence type="predicted"/>
<comment type="caution">
    <text evidence="3">The sequence shown here is derived from an EMBL/GenBank/DDBJ whole genome shotgun (WGS) entry which is preliminary data.</text>
</comment>
<evidence type="ECO:0000256" key="1">
    <source>
        <dbReference type="ARBA" id="ARBA00023172"/>
    </source>
</evidence>
<dbReference type="InterPro" id="IPR011010">
    <property type="entry name" value="DNA_brk_join_enz"/>
</dbReference>
<name>A0A919G2H9_9MICO</name>
<keyword evidence="1" id="KW-0233">DNA recombination</keyword>
<dbReference type="InterPro" id="IPR013762">
    <property type="entry name" value="Integrase-like_cat_sf"/>
</dbReference>
<organism evidence="3 4">
    <name type="scientific">Promicromonospora soli</name>
    <dbReference type="NCBI Taxonomy" id="2035533"/>
    <lineage>
        <taxon>Bacteria</taxon>
        <taxon>Bacillati</taxon>
        <taxon>Actinomycetota</taxon>
        <taxon>Actinomycetes</taxon>
        <taxon>Micrococcales</taxon>
        <taxon>Promicromonosporaceae</taxon>
        <taxon>Promicromonospora</taxon>
    </lineage>
</organism>
<dbReference type="Gene3D" id="1.10.443.10">
    <property type="entry name" value="Intergrase catalytic core"/>
    <property type="match status" value="1"/>
</dbReference>
<reference evidence="3" key="1">
    <citation type="journal article" date="2014" name="Int. J. Syst. Evol. Microbiol.">
        <title>Complete genome sequence of Corynebacterium casei LMG S-19264T (=DSM 44701T), isolated from a smear-ripened cheese.</title>
        <authorList>
            <consortium name="US DOE Joint Genome Institute (JGI-PGF)"/>
            <person name="Walter F."/>
            <person name="Albersmeier A."/>
            <person name="Kalinowski J."/>
            <person name="Ruckert C."/>
        </authorList>
    </citation>
    <scope>NUCLEOTIDE SEQUENCE</scope>
    <source>
        <strain evidence="3">CGMCC 4.7398</strain>
    </source>
</reference>
<dbReference type="Pfam" id="PF00589">
    <property type="entry name" value="Phage_integrase"/>
    <property type="match status" value="1"/>
</dbReference>
<keyword evidence="4" id="KW-1185">Reference proteome</keyword>
<feature type="domain" description="Tyr recombinase" evidence="2">
    <location>
        <begin position="27"/>
        <end position="89"/>
    </location>
</feature>
<gene>
    <name evidence="3" type="ORF">GCM10017772_36560</name>
</gene>
<dbReference type="RefSeq" id="WP_229872566.1">
    <property type="nucleotide sequence ID" value="NZ_BNAS01000005.1"/>
</dbReference>
<sequence length="131" mass="14398">MSINDVAQCGLVPPQDRAQILAHDAANVRRALRSALRLVPGIVPGEWAPRELRHSFTSIMSEEKVPLEEIARVLGHSGTAVTEKVYRHELRPVIETGATVMDRVFTVEEVGPGWHMQPLFGVQEAEGPKSA</sequence>
<dbReference type="EMBL" id="BNAS01000005">
    <property type="protein sequence ID" value="GHH76862.1"/>
    <property type="molecule type" value="Genomic_DNA"/>
</dbReference>
<dbReference type="InterPro" id="IPR002104">
    <property type="entry name" value="Integrase_catalytic"/>
</dbReference>
<dbReference type="Proteomes" id="UP000627369">
    <property type="component" value="Unassembled WGS sequence"/>
</dbReference>
<accession>A0A919G2H9</accession>
<evidence type="ECO:0000313" key="3">
    <source>
        <dbReference type="EMBL" id="GHH76862.1"/>
    </source>
</evidence>
<dbReference type="AlphaFoldDB" id="A0A919G2H9"/>
<evidence type="ECO:0000313" key="4">
    <source>
        <dbReference type="Proteomes" id="UP000627369"/>
    </source>
</evidence>
<protein>
    <recommendedName>
        <fullName evidence="2">Tyr recombinase domain-containing protein</fullName>
    </recommendedName>
</protein>
<dbReference type="GO" id="GO:0015074">
    <property type="term" value="P:DNA integration"/>
    <property type="evidence" value="ECO:0007669"/>
    <property type="project" value="InterPro"/>
</dbReference>
<evidence type="ECO:0000259" key="2">
    <source>
        <dbReference type="Pfam" id="PF00589"/>
    </source>
</evidence>
<dbReference type="GO" id="GO:0006310">
    <property type="term" value="P:DNA recombination"/>
    <property type="evidence" value="ECO:0007669"/>
    <property type="project" value="UniProtKB-KW"/>
</dbReference>
<reference evidence="3" key="2">
    <citation type="submission" date="2020-09" db="EMBL/GenBank/DDBJ databases">
        <authorList>
            <person name="Sun Q."/>
            <person name="Zhou Y."/>
        </authorList>
    </citation>
    <scope>NUCLEOTIDE SEQUENCE</scope>
    <source>
        <strain evidence="3">CGMCC 4.7398</strain>
    </source>
</reference>
<dbReference type="GO" id="GO:0003677">
    <property type="term" value="F:DNA binding"/>
    <property type="evidence" value="ECO:0007669"/>
    <property type="project" value="InterPro"/>
</dbReference>